<dbReference type="PROSITE" id="PS50048">
    <property type="entry name" value="ZN2_CY6_FUNGAL_2"/>
    <property type="match status" value="1"/>
</dbReference>
<keyword evidence="7" id="KW-0539">Nucleus</keyword>
<dbReference type="GO" id="GO:0008270">
    <property type="term" value="F:zinc ion binding"/>
    <property type="evidence" value="ECO:0007669"/>
    <property type="project" value="InterPro"/>
</dbReference>
<gene>
    <name evidence="9" type="ORF">B0J13DRAFT_40750</name>
</gene>
<dbReference type="Proteomes" id="UP000717696">
    <property type="component" value="Unassembled WGS sequence"/>
</dbReference>
<evidence type="ECO:0000256" key="3">
    <source>
        <dbReference type="ARBA" id="ARBA00022833"/>
    </source>
</evidence>
<sequence length="669" mass="74855">MEIHEKRPRIALACEICRKRKRKCDGIRPLCSWCLANNKECQYVEEKPRKRKWDDDYVASLEQQIILLREYVTSLESSDTISSRPSAIKAIFAENSHPTPSKIGVVERGAELDAPRDQIRTLSDLVSDDGGISSSDASALNDVSSMIWRMTIRDDGETSFTGPSGNFCFPTVRHDITSKSNTTERVPPVVDIYETTKPLVNQASREILFNIFSHSINPTHQFVGPFSIELLKIHTPSNMELLECAILAAGTVLSDDSETRTLGDGLASYARTIALHQCCRNPDVYTVQALGILSWRELALDEENMAWLYNSMAASLCLHLGLHVSSLDALREASRSVGSPSTKDSNDLRVRAFWSSFLLDRIATSLLGRNCMIPWRRVQAAPFLSATSSPPSMDELIFAAQCRLWFIHDQFMDSIYSFEFKGFNFTQRQRILLEAREQLLSFHRQLDPNLHLTGDAYSPNLIYLHMAYNTSQLLFHRPYLNEDRQTSPYQLALQSMSTAAGAVSRLIRDHQKVASFENAPPFIAHSILTAAIALLLGATSTDTAAKSQSIGRFRTCFKALESMQTRFSRARRAMILLQELAQRWKIIAALPIQYSFPLDIAAEAGQGKTLEESPESPGSDGLDASCTGLDSNFLLFDPTTVLDQGLFDFSTPGYELNMASKMFDDRGLE</sequence>
<dbReference type="SMART" id="SM00066">
    <property type="entry name" value="GAL4"/>
    <property type="match status" value="1"/>
</dbReference>
<dbReference type="GO" id="GO:0000981">
    <property type="term" value="F:DNA-binding transcription factor activity, RNA polymerase II-specific"/>
    <property type="evidence" value="ECO:0007669"/>
    <property type="project" value="InterPro"/>
</dbReference>
<dbReference type="GO" id="GO:0006351">
    <property type="term" value="P:DNA-templated transcription"/>
    <property type="evidence" value="ECO:0007669"/>
    <property type="project" value="InterPro"/>
</dbReference>
<feature type="domain" description="Zn(2)-C6 fungal-type" evidence="8">
    <location>
        <begin position="13"/>
        <end position="43"/>
    </location>
</feature>
<proteinExistence type="predicted"/>
<dbReference type="PANTHER" id="PTHR31313">
    <property type="entry name" value="TY1 ENHANCER ACTIVATOR"/>
    <property type="match status" value="1"/>
</dbReference>
<dbReference type="CDD" id="cd00067">
    <property type="entry name" value="GAL4"/>
    <property type="match status" value="1"/>
</dbReference>
<dbReference type="AlphaFoldDB" id="A0A9P9ET74"/>
<accession>A0A9P9ET74</accession>
<dbReference type="Pfam" id="PF00172">
    <property type="entry name" value="Zn_clus"/>
    <property type="match status" value="1"/>
</dbReference>
<dbReference type="Pfam" id="PF04082">
    <property type="entry name" value="Fungal_trans"/>
    <property type="match status" value="1"/>
</dbReference>
<comment type="caution">
    <text evidence="9">The sequence shown here is derived from an EMBL/GenBank/DDBJ whole genome shotgun (WGS) entry which is preliminary data.</text>
</comment>
<evidence type="ECO:0000313" key="9">
    <source>
        <dbReference type="EMBL" id="KAH7144188.1"/>
    </source>
</evidence>
<dbReference type="SUPFAM" id="SSF57701">
    <property type="entry name" value="Zn2/Cys6 DNA-binding domain"/>
    <property type="match status" value="1"/>
</dbReference>
<keyword evidence="3" id="KW-0862">Zinc</keyword>
<evidence type="ECO:0000256" key="2">
    <source>
        <dbReference type="ARBA" id="ARBA00022723"/>
    </source>
</evidence>
<dbReference type="InterPro" id="IPR036864">
    <property type="entry name" value="Zn2-C6_fun-type_DNA-bd_sf"/>
</dbReference>
<evidence type="ECO:0000256" key="1">
    <source>
        <dbReference type="ARBA" id="ARBA00004123"/>
    </source>
</evidence>
<organism evidence="9 10">
    <name type="scientific">Dactylonectria estremocensis</name>
    <dbReference type="NCBI Taxonomy" id="1079267"/>
    <lineage>
        <taxon>Eukaryota</taxon>
        <taxon>Fungi</taxon>
        <taxon>Dikarya</taxon>
        <taxon>Ascomycota</taxon>
        <taxon>Pezizomycotina</taxon>
        <taxon>Sordariomycetes</taxon>
        <taxon>Hypocreomycetidae</taxon>
        <taxon>Hypocreales</taxon>
        <taxon>Nectriaceae</taxon>
        <taxon>Dactylonectria</taxon>
    </lineage>
</organism>
<dbReference type="SMART" id="SM00906">
    <property type="entry name" value="Fungal_trans"/>
    <property type="match status" value="1"/>
</dbReference>
<dbReference type="EMBL" id="JAGMUU010000010">
    <property type="protein sequence ID" value="KAH7144188.1"/>
    <property type="molecule type" value="Genomic_DNA"/>
</dbReference>
<dbReference type="Gene3D" id="4.10.240.10">
    <property type="entry name" value="Zn(2)-C6 fungal-type DNA-binding domain"/>
    <property type="match status" value="1"/>
</dbReference>
<name>A0A9P9ET74_9HYPO</name>
<dbReference type="GO" id="GO:0003677">
    <property type="term" value="F:DNA binding"/>
    <property type="evidence" value="ECO:0007669"/>
    <property type="project" value="UniProtKB-KW"/>
</dbReference>
<evidence type="ECO:0000256" key="5">
    <source>
        <dbReference type="ARBA" id="ARBA00023125"/>
    </source>
</evidence>
<keyword evidence="6" id="KW-0804">Transcription</keyword>
<evidence type="ECO:0000256" key="6">
    <source>
        <dbReference type="ARBA" id="ARBA00023163"/>
    </source>
</evidence>
<dbReference type="CDD" id="cd12148">
    <property type="entry name" value="fungal_TF_MHR"/>
    <property type="match status" value="1"/>
</dbReference>
<dbReference type="InterPro" id="IPR051615">
    <property type="entry name" value="Transcr_Regulatory_Elem"/>
</dbReference>
<evidence type="ECO:0000256" key="7">
    <source>
        <dbReference type="ARBA" id="ARBA00023242"/>
    </source>
</evidence>
<keyword evidence="4" id="KW-0805">Transcription regulation</keyword>
<dbReference type="OrthoDB" id="10249920at2759"/>
<dbReference type="PANTHER" id="PTHR31313:SF81">
    <property type="entry name" value="TY1 ENHANCER ACTIVATOR"/>
    <property type="match status" value="1"/>
</dbReference>
<dbReference type="PROSITE" id="PS00463">
    <property type="entry name" value="ZN2_CY6_FUNGAL_1"/>
    <property type="match status" value="1"/>
</dbReference>
<protein>
    <submittedName>
        <fullName evidence="9">C6 transcription factor</fullName>
    </submittedName>
</protein>
<dbReference type="InterPro" id="IPR007219">
    <property type="entry name" value="XnlR_reg_dom"/>
</dbReference>
<keyword evidence="5" id="KW-0238">DNA-binding</keyword>
<keyword evidence="2" id="KW-0479">Metal-binding</keyword>
<dbReference type="GO" id="GO:0005634">
    <property type="term" value="C:nucleus"/>
    <property type="evidence" value="ECO:0007669"/>
    <property type="project" value="UniProtKB-SubCell"/>
</dbReference>
<evidence type="ECO:0000313" key="10">
    <source>
        <dbReference type="Proteomes" id="UP000717696"/>
    </source>
</evidence>
<reference evidence="9" key="1">
    <citation type="journal article" date="2021" name="Nat. Commun.">
        <title>Genetic determinants of endophytism in the Arabidopsis root mycobiome.</title>
        <authorList>
            <person name="Mesny F."/>
            <person name="Miyauchi S."/>
            <person name="Thiergart T."/>
            <person name="Pickel B."/>
            <person name="Atanasova L."/>
            <person name="Karlsson M."/>
            <person name="Huettel B."/>
            <person name="Barry K.W."/>
            <person name="Haridas S."/>
            <person name="Chen C."/>
            <person name="Bauer D."/>
            <person name="Andreopoulos W."/>
            <person name="Pangilinan J."/>
            <person name="LaButti K."/>
            <person name="Riley R."/>
            <person name="Lipzen A."/>
            <person name="Clum A."/>
            <person name="Drula E."/>
            <person name="Henrissat B."/>
            <person name="Kohler A."/>
            <person name="Grigoriev I.V."/>
            <person name="Martin F.M."/>
            <person name="Hacquard S."/>
        </authorList>
    </citation>
    <scope>NUCLEOTIDE SEQUENCE</scope>
    <source>
        <strain evidence="9">MPI-CAGE-AT-0021</strain>
    </source>
</reference>
<comment type="subcellular location">
    <subcellularLocation>
        <location evidence="1">Nucleus</location>
    </subcellularLocation>
</comment>
<keyword evidence="10" id="KW-1185">Reference proteome</keyword>
<evidence type="ECO:0000259" key="8">
    <source>
        <dbReference type="PROSITE" id="PS50048"/>
    </source>
</evidence>
<dbReference type="InterPro" id="IPR001138">
    <property type="entry name" value="Zn2Cys6_DnaBD"/>
</dbReference>
<evidence type="ECO:0000256" key="4">
    <source>
        <dbReference type="ARBA" id="ARBA00023015"/>
    </source>
</evidence>